<dbReference type="Gene3D" id="2.170.130.10">
    <property type="entry name" value="TonB-dependent receptor, plug domain"/>
    <property type="match status" value="1"/>
</dbReference>
<evidence type="ECO:0000259" key="8">
    <source>
        <dbReference type="Pfam" id="PF07715"/>
    </source>
</evidence>
<keyword evidence="5 7" id="KW-0472">Membrane</keyword>
<keyword evidence="2 7" id="KW-0813">Transport</keyword>
<dbReference type="InterPro" id="IPR036942">
    <property type="entry name" value="Beta-barrel_TonB_sf"/>
</dbReference>
<dbReference type="EMBL" id="BAABHB010000001">
    <property type="protein sequence ID" value="GAA4396448.1"/>
    <property type="molecule type" value="Genomic_DNA"/>
</dbReference>
<evidence type="ECO:0000256" key="7">
    <source>
        <dbReference type="PROSITE-ProRule" id="PRU01360"/>
    </source>
</evidence>
<dbReference type="InterPro" id="IPR037066">
    <property type="entry name" value="Plug_dom_sf"/>
</dbReference>
<keyword evidence="3 7" id="KW-1134">Transmembrane beta strand</keyword>
<organism evidence="9 10">
    <name type="scientific">Nibrella viscosa</name>
    <dbReference type="NCBI Taxonomy" id="1084524"/>
    <lineage>
        <taxon>Bacteria</taxon>
        <taxon>Pseudomonadati</taxon>
        <taxon>Bacteroidota</taxon>
        <taxon>Cytophagia</taxon>
        <taxon>Cytophagales</taxon>
        <taxon>Spirosomataceae</taxon>
        <taxon>Nibrella</taxon>
    </lineage>
</organism>
<evidence type="ECO:0000256" key="4">
    <source>
        <dbReference type="ARBA" id="ARBA00022692"/>
    </source>
</evidence>
<name>A0ABP8JUT4_9BACT</name>
<keyword evidence="4 7" id="KW-0812">Transmembrane</keyword>
<dbReference type="InterPro" id="IPR008969">
    <property type="entry name" value="CarboxyPept-like_regulatory"/>
</dbReference>
<dbReference type="InterPro" id="IPR023996">
    <property type="entry name" value="TonB-dep_OMP_SusC/RagA"/>
</dbReference>
<proteinExistence type="inferred from homology"/>
<dbReference type="InterPro" id="IPR023997">
    <property type="entry name" value="TonB-dep_OMP_SusC/RagA_CS"/>
</dbReference>
<gene>
    <name evidence="9" type="ORF">GCM10023187_04590</name>
</gene>
<evidence type="ECO:0000256" key="6">
    <source>
        <dbReference type="ARBA" id="ARBA00023237"/>
    </source>
</evidence>
<dbReference type="Proteomes" id="UP001500936">
    <property type="component" value="Unassembled WGS sequence"/>
</dbReference>
<evidence type="ECO:0000256" key="1">
    <source>
        <dbReference type="ARBA" id="ARBA00004571"/>
    </source>
</evidence>
<dbReference type="Pfam" id="PF13715">
    <property type="entry name" value="CarbopepD_reg_2"/>
    <property type="match status" value="1"/>
</dbReference>
<evidence type="ECO:0000313" key="9">
    <source>
        <dbReference type="EMBL" id="GAA4396448.1"/>
    </source>
</evidence>
<comment type="similarity">
    <text evidence="7">Belongs to the TonB-dependent receptor family.</text>
</comment>
<dbReference type="InterPro" id="IPR039426">
    <property type="entry name" value="TonB-dep_rcpt-like"/>
</dbReference>
<sequence length="1038" mass="112609">MPGANVVLKGTTTGTSTDANGNFAINVRGANPVLVISGIGYRSQELAIGNQSNVTINLQEDVTALNEVIVTGYSTTNKRDATGAVATVKAKDLAIVPTSNVEQNLQGRVAGVTVVALGQPGSTSQIRVRGFGSFGGNQPLYVVDGVPTNDISFLAPDDIETTTVLKDAASASIYGARAANGVIVYTTKKGSRNARKLNITYDGLYGATDPGKGQRMMNPQDFADWTNRAYANSNQTYAHPQFGSLGPNRTGTIQLPDYINVGGRSGVTGTVDLTAERAKYNVDPTAGSIYQVVRANKEGTDWYKAITRVAPLQRHALGFSGGGENNRFYIGLTAQEQAGILINNQFRRYTFRANTEFDISKKVRIGQNLQATYRSQLGGIGDNGGFGVSDDESVILSAFRMPSIIPVYDEFGGYAGTAAKGFNNPRNPVAERAGVKNNRGFNADLFGNVYLEIDPIPGLTLRSSLGGGLGNNYFWNYSRLQYENSENNSAFGYGEGGGFGFNWVLTNQATYAKKFGLHNVRAIVGQEALNTGRGKNISGNGLNPFSTDPDYITLNTVSATGRVVGSNYFKGVNFYSLFGQLEYNFNEKYYVTGVVRRDGSSRFGANSRYGVFPAFSAAWRVTSEEFMRNAPWITDLKIRGGYGLMGNSNNVDPNNQYSLYAASLGASAYDINGTNSSVAEGYFRTRIGNPDARWETAITKNVGLDLSILNNSWEMSLDLWQKDTRDLLFQVPVTQTAGPRAAVPSVNVAKMLNRGVDLLITNRGRISGDLSYEATLTGTLLENKIVSLANDLQYINYINPGYRGLQPIRNQLGYSISAFYGYQVAGIFQTQEEVNSAPPQDGKGVGRFRYVDVNGDGRITPDDRTYLGSPVPKFTGGFNFTIRYKGFDLNAYTYASVGNKIFNASKWFTDFYPSFAGAAISERVKNSWTPQNPGATIPIFETASNFSTNQVANSFYVENGSYLRFQNLSIGYNLPANILERLRATRLRISASVNNLATVTKYQGLDPAVGGNADTQFGVDVGNYPLTRSWNIGINLGF</sequence>
<evidence type="ECO:0000256" key="2">
    <source>
        <dbReference type="ARBA" id="ARBA00022448"/>
    </source>
</evidence>
<dbReference type="InterPro" id="IPR012910">
    <property type="entry name" value="Plug_dom"/>
</dbReference>
<dbReference type="SUPFAM" id="SSF49464">
    <property type="entry name" value="Carboxypeptidase regulatory domain-like"/>
    <property type="match status" value="1"/>
</dbReference>
<dbReference type="Gene3D" id="2.60.40.1120">
    <property type="entry name" value="Carboxypeptidase-like, regulatory domain"/>
    <property type="match status" value="1"/>
</dbReference>
<dbReference type="SUPFAM" id="SSF56935">
    <property type="entry name" value="Porins"/>
    <property type="match status" value="1"/>
</dbReference>
<protein>
    <submittedName>
        <fullName evidence="9">TonB-dependent receptor</fullName>
    </submittedName>
</protein>
<comment type="subcellular location">
    <subcellularLocation>
        <location evidence="1 7">Cell outer membrane</location>
        <topology evidence="1 7">Multi-pass membrane protein</topology>
    </subcellularLocation>
</comment>
<evidence type="ECO:0000313" key="10">
    <source>
        <dbReference type="Proteomes" id="UP001500936"/>
    </source>
</evidence>
<dbReference type="NCBIfam" id="TIGR04057">
    <property type="entry name" value="SusC_RagA_signa"/>
    <property type="match status" value="1"/>
</dbReference>
<reference evidence="10" key="1">
    <citation type="journal article" date="2019" name="Int. J. Syst. Evol. Microbiol.">
        <title>The Global Catalogue of Microorganisms (GCM) 10K type strain sequencing project: providing services to taxonomists for standard genome sequencing and annotation.</title>
        <authorList>
            <consortium name="The Broad Institute Genomics Platform"/>
            <consortium name="The Broad Institute Genome Sequencing Center for Infectious Disease"/>
            <person name="Wu L."/>
            <person name="Ma J."/>
        </authorList>
    </citation>
    <scope>NUCLEOTIDE SEQUENCE [LARGE SCALE GENOMIC DNA]</scope>
    <source>
        <strain evidence="10">JCM 17925</strain>
    </source>
</reference>
<dbReference type="Pfam" id="PF07715">
    <property type="entry name" value="Plug"/>
    <property type="match status" value="1"/>
</dbReference>
<evidence type="ECO:0000256" key="5">
    <source>
        <dbReference type="ARBA" id="ARBA00023136"/>
    </source>
</evidence>
<dbReference type="PROSITE" id="PS52016">
    <property type="entry name" value="TONB_DEPENDENT_REC_3"/>
    <property type="match status" value="1"/>
</dbReference>
<keyword evidence="9" id="KW-0675">Receptor</keyword>
<comment type="caution">
    <text evidence="9">The sequence shown here is derived from an EMBL/GenBank/DDBJ whole genome shotgun (WGS) entry which is preliminary data.</text>
</comment>
<keyword evidence="10" id="KW-1185">Reference proteome</keyword>
<feature type="domain" description="TonB-dependent receptor plug" evidence="8">
    <location>
        <begin position="78"/>
        <end position="182"/>
    </location>
</feature>
<dbReference type="NCBIfam" id="TIGR04056">
    <property type="entry name" value="OMP_RagA_SusC"/>
    <property type="match status" value="1"/>
</dbReference>
<dbReference type="Gene3D" id="2.40.170.20">
    <property type="entry name" value="TonB-dependent receptor, beta-barrel domain"/>
    <property type="match status" value="1"/>
</dbReference>
<accession>A0ABP8JUT4</accession>
<evidence type="ECO:0000256" key="3">
    <source>
        <dbReference type="ARBA" id="ARBA00022452"/>
    </source>
</evidence>
<keyword evidence="6 7" id="KW-0998">Cell outer membrane</keyword>